<gene>
    <name evidence="2" type="ORF">JYZ213_LOCUS40867</name>
    <name evidence="3" type="ORF">OXD698_LOCUS27563</name>
</gene>
<sequence>MRSNHPSHGERFLGVNSQAAEIGFQFIAKAKYSLRNFSFPFSTVMLMLMLHLKNCRIVGVNEYQIGLSSLYFSNEIKEYFSTPKVCETFGAFDKDDENAEEESDVIEDFNELTTEEEL</sequence>
<protein>
    <submittedName>
        <fullName evidence="2">Uncharacterized protein</fullName>
    </submittedName>
</protein>
<name>A0A815PU62_9BILA</name>
<reference evidence="2" key="1">
    <citation type="submission" date="2021-02" db="EMBL/GenBank/DDBJ databases">
        <authorList>
            <person name="Nowell W R."/>
        </authorList>
    </citation>
    <scope>NUCLEOTIDE SEQUENCE</scope>
</reference>
<feature type="region of interest" description="Disordered" evidence="1">
    <location>
        <begin position="96"/>
        <end position="118"/>
    </location>
</feature>
<evidence type="ECO:0000313" key="3">
    <source>
        <dbReference type="EMBL" id="CAF3966391.1"/>
    </source>
</evidence>
<dbReference type="Proteomes" id="UP000663844">
    <property type="component" value="Unassembled WGS sequence"/>
</dbReference>
<evidence type="ECO:0000256" key="1">
    <source>
        <dbReference type="SAM" id="MobiDB-lite"/>
    </source>
</evidence>
<organism evidence="2 4">
    <name type="scientific">Adineta steineri</name>
    <dbReference type="NCBI Taxonomy" id="433720"/>
    <lineage>
        <taxon>Eukaryota</taxon>
        <taxon>Metazoa</taxon>
        <taxon>Spiralia</taxon>
        <taxon>Gnathifera</taxon>
        <taxon>Rotifera</taxon>
        <taxon>Eurotatoria</taxon>
        <taxon>Bdelloidea</taxon>
        <taxon>Adinetida</taxon>
        <taxon>Adinetidae</taxon>
        <taxon>Adineta</taxon>
    </lineage>
</organism>
<evidence type="ECO:0000313" key="2">
    <source>
        <dbReference type="EMBL" id="CAF1454209.1"/>
    </source>
</evidence>
<dbReference type="EMBL" id="CAJNOG010001561">
    <property type="protein sequence ID" value="CAF1454209.1"/>
    <property type="molecule type" value="Genomic_DNA"/>
</dbReference>
<comment type="caution">
    <text evidence="2">The sequence shown here is derived from an EMBL/GenBank/DDBJ whole genome shotgun (WGS) entry which is preliminary data.</text>
</comment>
<dbReference type="AlphaFoldDB" id="A0A815PU62"/>
<proteinExistence type="predicted"/>
<dbReference type="EMBL" id="CAJOAZ010002865">
    <property type="protein sequence ID" value="CAF3966391.1"/>
    <property type="molecule type" value="Genomic_DNA"/>
</dbReference>
<evidence type="ECO:0000313" key="4">
    <source>
        <dbReference type="Proteomes" id="UP000663845"/>
    </source>
</evidence>
<accession>A0A815PU62</accession>
<dbReference type="Proteomes" id="UP000663845">
    <property type="component" value="Unassembled WGS sequence"/>
</dbReference>